<feature type="domain" description="Molybdenum cofactor biosynthesis protein F N-terminal" evidence="1">
    <location>
        <begin position="17"/>
        <end position="114"/>
    </location>
</feature>
<dbReference type="Gene3D" id="2.40.128.20">
    <property type="match status" value="1"/>
</dbReference>
<dbReference type="Proteomes" id="UP000515511">
    <property type="component" value="Chromosome"/>
</dbReference>
<accession>A0A7G6YA90</accession>
<organism evidence="3 4">
    <name type="scientific">Leifsonia shinshuensis</name>
    <dbReference type="NCBI Taxonomy" id="150026"/>
    <lineage>
        <taxon>Bacteria</taxon>
        <taxon>Bacillati</taxon>
        <taxon>Actinomycetota</taxon>
        <taxon>Actinomycetes</taxon>
        <taxon>Micrococcales</taxon>
        <taxon>Microbacteriaceae</taxon>
        <taxon>Leifsonia</taxon>
    </lineage>
</organism>
<dbReference type="Pfam" id="PF10703">
    <property type="entry name" value="MoaF"/>
    <property type="match status" value="1"/>
</dbReference>
<dbReference type="InterPro" id="IPR024724">
    <property type="entry name" value="MoaF_N"/>
</dbReference>
<name>A0A7G6YA90_9MICO</name>
<evidence type="ECO:0000259" key="2">
    <source>
        <dbReference type="Pfam" id="PF17409"/>
    </source>
</evidence>
<sequence length="275" mass="29607">MTSSEPTPVLAAETLGLGTGFAANKAVPTDELAGLRLSLTDGDRTTEYVFDSATELRWRSGGDGDRYHAETYEALKPAVGLYVVGFSSSEDSSSAVELAIDVTHGRALVLHQRLEATAPGVPSVVQVTELPSVTGGPAGTTTAEFEPIGRSSDLNGVRALWEYSADDVYEHIYLNDEWYVWHCLAGEEYPLADTDPCRVYKLRDGIYALTFSEKVLSMGALMVLDFDGLRSYCAAFGSESDGNRPSHFLFGAYGRILSRTVYPQPLSAREGGAAA</sequence>
<dbReference type="EMBL" id="CP043641">
    <property type="protein sequence ID" value="QNE35405.1"/>
    <property type="molecule type" value="Genomic_DNA"/>
</dbReference>
<evidence type="ECO:0000313" key="4">
    <source>
        <dbReference type="Proteomes" id="UP000515511"/>
    </source>
</evidence>
<evidence type="ECO:0000259" key="1">
    <source>
        <dbReference type="Pfam" id="PF10703"/>
    </source>
</evidence>
<dbReference type="InterPro" id="IPR012674">
    <property type="entry name" value="Calycin"/>
</dbReference>
<gene>
    <name evidence="3" type="ORF">F1C12_09875</name>
</gene>
<feature type="domain" description="MoaF C-terminal" evidence="2">
    <location>
        <begin position="151"/>
        <end position="260"/>
    </location>
</feature>
<dbReference type="KEGG" id="lse:F1C12_09875"/>
<dbReference type="AlphaFoldDB" id="A0A7G6YA90"/>
<dbReference type="InterPro" id="IPR035348">
    <property type="entry name" value="MoaF_C"/>
</dbReference>
<proteinExistence type="predicted"/>
<reference evidence="4" key="1">
    <citation type="submission" date="2019-09" db="EMBL/GenBank/DDBJ databases">
        <title>Antimicrobial potential of Antarctic Bacteria.</title>
        <authorList>
            <person name="Benaud N."/>
            <person name="Edwards R.J."/>
            <person name="Ferrari B.C."/>
        </authorList>
    </citation>
    <scope>NUCLEOTIDE SEQUENCE [LARGE SCALE GENOMIC DNA]</scope>
    <source>
        <strain evidence="4">INR9</strain>
    </source>
</reference>
<dbReference type="RefSeq" id="WP_185278566.1">
    <property type="nucleotide sequence ID" value="NZ_CP043641.1"/>
</dbReference>
<protein>
    <submittedName>
        <fullName evidence="3">Molybdenum cofactor biosynthesis protein MoaF</fullName>
    </submittedName>
</protein>
<evidence type="ECO:0000313" key="3">
    <source>
        <dbReference type="EMBL" id="QNE35405.1"/>
    </source>
</evidence>
<dbReference type="Pfam" id="PF17409">
    <property type="entry name" value="MoaF_C"/>
    <property type="match status" value="1"/>
</dbReference>